<keyword evidence="14" id="KW-1185">Reference proteome</keyword>
<evidence type="ECO:0000256" key="4">
    <source>
        <dbReference type="ARBA" id="ARBA00012950"/>
    </source>
</evidence>
<dbReference type="EMBL" id="WHVB01000007">
    <property type="protein sequence ID" value="KAF8481181.1"/>
    <property type="molecule type" value="Genomic_DNA"/>
</dbReference>
<dbReference type="PANTHER" id="PTHR20531:SF1">
    <property type="entry name" value="N-ALPHA-ACETYLTRANSFERASE 40"/>
    <property type="match status" value="1"/>
</dbReference>
<dbReference type="PANTHER" id="PTHR20531">
    <property type="entry name" value="N-ALPHA-ACETYLTRANSFERASE 40"/>
    <property type="match status" value="1"/>
</dbReference>
<dbReference type="InterPro" id="IPR039949">
    <property type="entry name" value="NAA40"/>
</dbReference>
<evidence type="ECO:0000313" key="14">
    <source>
        <dbReference type="Proteomes" id="UP000759537"/>
    </source>
</evidence>
<dbReference type="GO" id="GO:0010485">
    <property type="term" value="F:histone H4 acetyltransferase activity"/>
    <property type="evidence" value="ECO:0007669"/>
    <property type="project" value="InterPro"/>
</dbReference>
<keyword evidence="6" id="KW-0963">Cytoplasm</keyword>
<dbReference type="SUPFAM" id="SSF55729">
    <property type="entry name" value="Acyl-CoA N-acyltransferases (Nat)"/>
    <property type="match status" value="1"/>
</dbReference>
<dbReference type="GO" id="GO:0043998">
    <property type="term" value="F:histone H2A acetyltransferase activity"/>
    <property type="evidence" value="ECO:0007669"/>
    <property type="project" value="InterPro"/>
</dbReference>
<comment type="catalytic activity">
    <reaction evidence="11">
        <text>N-terminal L-seryl-[histone H4] + acetyl-CoA = N-terminal N(alpha)-acetyl-L-seryl-[histone H4] + CoA + H(+)</text>
        <dbReference type="Rhea" id="RHEA:50596"/>
        <dbReference type="Rhea" id="RHEA-COMP:12740"/>
        <dbReference type="Rhea" id="RHEA-COMP:12743"/>
        <dbReference type="ChEBI" id="CHEBI:15378"/>
        <dbReference type="ChEBI" id="CHEBI:57287"/>
        <dbReference type="ChEBI" id="CHEBI:57288"/>
        <dbReference type="ChEBI" id="CHEBI:64738"/>
        <dbReference type="ChEBI" id="CHEBI:83690"/>
        <dbReference type="EC" id="2.3.1.257"/>
    </reaction>
</comment>
<evidence type="ECO:0000256" key="1">
    <source>
        <dbReference type="ARBA" id="ARBA00004123"/>
    </source>
</evidence>
<sequence length="195" mass="22280">MASRVRRANKATASQLLSAVSGVFDLKDVSYSTHVATSSELSEAEKAHIWDMLEHNMQHMYTGSSLGWDPPSKKRELFHRNSRFILLRRSPAEDGLEHLDGELPIMAYSMFRFEMEVGECVLYCYELQVLQSAQRGGMGKTLMGFLYDIARRWNMQKVTLTVFKENQAAFLLYKAMGFTVEPDGDGEDYWIMAKS</sequence>
<comment type="subcellular location">
    <subcellularLocation>
        <location evidence="2">Cytoplasm</location>
    </subcellularLocation>
    <subcellularLocation>
        <location evidence="1">Nucleus</location>
    </subcellularLocation>
</comment>
<evidence type="ECO:0000259" key="12">
    <source>
        <dbReference type="PROSITE" id="PS51186"/>
    </source>
</evidence>
<comment type="similarity">
    <text evidence="3">Belongs to the acetyltransferase family. NAA40 subfamily.</text>
</comment>
<accession>A0A9P5MXL4</accession>
<evidence type="ECO:0000256" key="7">
    <source>
        <dbReference type="ARBA" id="ARBA00022679"/>
    </source>
</evidence>
<dbReference type="GO" id="GO:0005634">
    <property type="term" value="C:nucleus"/>
    <property type="evidence" value="ECO:0007669"/>
    <property type="project" value="UniProtKB-SubCell"/>
</dbReference>
<comment type="caution">
    <text evidence="13">The sequence shown here is derived from an EMBL/GenBank/DDBJ whole genome shotgun (WGS) entry which is preliminary data.</text>
</comment>
<evidence type="ECO:0000256" key="8">
    <source>
        <dbReference type="ARBA" id="ARBA00023242"/>
    </source>
</evidence>
<reference evidence="13" key="2">
    <citation type="journal article" date="2020" name="Nat. Commun.">
        <title>Large-scale genome sequencing of mycorrhizal fungi provides insights into the early evolution of symbiotic traits.</title>
        <authorList>
            <person name="Miyauchi S."/>
            <person name="Kiss E."/>
            <person name="Kuo A."/>
            <person name="Drula E."/>
            <person name="Kohler A."/>
            <person name="Sanchez-Garcia M."/>
            <person name="Morin E."/>
            <person name="Andreopoulos B."/>
            <person name="Barry K.W."/>
            <person name="Bonito G."/>
            <person name="Buee M."/>
            <person name="Carver A."/>
            <person name="Chen C."/>
            <person name="Cichocki N."/>
            <person name="Clum A."/>
            <person name="Culley D."/>
            <person name="Crous P.W."/>
            <person name="Fauchery L."/>
            <person name="Girlanda M."/>
            <person name="Hayes R.D."/>
            <person name="Keri Z."/>
            <person name="LaButti K."/>
            <person name="Lipzen A."/>
            <person name="Lombard V."/>
            <person name="Magnuson J."/>
            <person name="Maillard F."/>
            <person name="Murat C."/>
            <person name="Nolan M."/>
            <person name="Ohm R.A."/>
            <person name="Pangilinan J."/>
            <person name="Pereira M.F."/>
            <person name="Perotto S."/>
            <person name="Peter M."/>
            <person name="Pfister S."/>
            <person name="Riley R."/>
            <person name="Sitrit Y."/>
            <person name="Stielow J.B."/>
            <person name="Szollosi G."/>
            <person name="Zifcakova L."/>
            <person name="Stursova M."/>
            <person name="Spatafora J.W."/>
            <person name="Tedersoo L."/>
            <person name="Vaario L.M."/>
            <person name="Yamada A."/>
            <person name="Yan M."/>
            <person name="Wang P."/>
            <person name="Xu J."/>
            <person name="Bruns T."/>
            <person name="Baldrian P."/>
            <person name="Vilgalys R."/>
            <person name="Dunand C."/>
            <person name="Henrissat B."/>
            <person name="Grigoriev I.V."/>
            <person name="Hibbett D."/>
            <person name="Nagy L.G."/>
            <person name="Martin F.M."/>
        </authorList>
    </citation>
    <scope>NUCLEOTIDE SEQUENCE</scope>
    <source>
        <strain evidence="13">Prilba</strain>
    </source>
</reference>
<evidence type="ECO:0000256" key="6">
    <source>
        <dbReference type="ARBA" id="ARBA00022490"/>
    </source>
</evidence>
<evidence type="ECO:0000256" key="3">
    <source>
        <dbReference type="ARBA" id="ARBA00008870"/>
    </source>
</evidence>
<dbReference type="EC" id="2.3.1.257" evidence="4"/>
<dbReference type="InterPro" id="IPR000182">
    <property type="entry name" value="GNAT_dom"/>
</dbReference>
<feature type="domain" description="N-acetyltransferase" evidence="12">
    <location>
        <begin position="47"/>
        <end position="195"/>
    </location>
</feature>
<dbReference type="InterPro" id="IPR016181">
    <property type="entry name" value="Acyl_CoA_acyltransferase"/>
</dbReference>
<keyword evidence="7" id="KW-0808">Transferase</keyword>
<dbReference type="Gene3D" id="3.40.630.30">
    <property type="match status" value="1"/>
</dbReference>
<dbReference type="OrthoDB" id="424551at2759"/>
<dbReference type="PROSITE" id="PS51186">
    <property type="entry name" value="GNAT"/>
    <property type="match status" value="1"/>
</dbReference>
<keyword evidence="9" id="KW-0012">Acyltransferase</keyword>
<evidence type="ECO:0000256" key="11">
    <source>
        <dbReference type="ARBA" id="ARBA00049524"/>
    </source>
</evidence>
<evidence type="ECO:0000256" key="2">
    <source>
        <dbReference type="ARBA" id="ARBA00004496"/>
    </source>
</evidence>
<dbReference type="GO" id="GO:0005737">
    <property type="term" value="C:cytoplasm"/>
    <property type="evidence" value="ECO:0007669"/>
    <property type="project" value="UniProtKB-SubCell"/>
</dbReference>
<comment type="catalytic activity">
    <reaction evidence="10">
        <text>N-terminal L-seryl-[histone H2A] + acetyl-CoA = N-terminal N(alpha)-acetyl-L-seryl-[histone H2A] + CoA + H(+)</text>
        <dbReference type="Rhea" id="RHEA:50600"/>
        <dbReference type="Rhea" id="RHEA-COMP:12742"/>
        <dbReference type="Rhea" id="RHEA-COMP:12744"/>
        <dbReference type="ChEBI" id="CHEBI:15378"/>
        <dbReference type="ChEBI" id="CHEBI:57287"/>
        <dbReference type="ChEBI" id="CHEBI:57288"/>
        <dbReference type="ChEBI" id="CHEBI:64738"/>
        <dbReference type="ChEBI" id="CHEBI:83690"/>
        <dbReference type="EC" id="2.3.1.257"/>
    </reaction>
</comment>
<dbReference type="AlphaFoldDB" id="A0A9P5MXL4"/>
<protein>
    <recommendedName>
        <fullName evidence="5">N-alpha-acetyltransferase 40</fullName>
        <ecNumber evidence="4">2.3.1.257</ecNumber>
    </recommendedName>
</protein>
<dbReference type="GO" id="GO:1990189">
    <property type="term" value="F:protein N-terminal-serine acetyltransferase activity"/>
    <property type="evidence" value="ECO:0007669"/>
    <property type="project" value="UniProtKB-EC"/>
</dbReference>
<organism evidence="13 14">
    <name type="scientific">Russula ochroleuca</name>
    <dbReference type="NCBI Taxonomy" id="152965"/>
    <lineage>
        <taxon>Eukaryota</taxon>
        <taxon>Fungi</taxon>
        <taxon>Dikarya</taxon>
        <taxon>Basidiomycota</taxon>
        <taxon>Agaricomycotina</taxon>
        <taxon>Agaricomycetes</taxon>
        <taxon>Russulales</taxon>
        <taxon>Russulaceae</taxon>
        <taxon>Russula</taxon>
    </lineage>
</organism>
<reference evidence="13" key="1">
    <citation type="submission" date="2019-10" db="EMBL/GenBank/DDBJ databases">
        <authorList>
            <consortium name="DOE Joint Genome Institute"/>
            <person name="Kuo A."/>
            <person name="Miyauchi S."/>
            <person name="Kiss E."/>
            <person name="Drula E."/>
            <person name="Kohler A."/>
            <person name="Sanchez-Garcia M."/>
            <person name="Andreopoulos B."/>
            <person name="Barry K.W."/>
            <person name="Bonito G."/>
            <person name="Buee M."/>
            <person name="Carver A."/>
            <person name="Chen C."/>
            <person name="Cichocki N."/>
            <person name="Clum A."/>
            <person name="Culley D."/>
            <person name="Crous P.W."/>
            <person name="Fauchery L."/>
            <person name="Girlanda M."/>
            <person name="Hayes R."/>
            <person name="Keri Z."/>
            <person name="LaButti K."/>
            <person name="Lipzen A."/>
            <person name="Lombard V."/>
            <person name="Magnuson J."/>
            <person name="Maillard F."/>
            <person name="Morin E."/>
            <person name="Murat C."/>
            <person name="Nolan M."/>
            <person name="Ohm R."/>
            <person name="Pangilinan J."/>
            <person name="Pereira M."/>
            <person name="Perotto S."/>
            <person name="Peter M."/>
            <person name="Riley R."/>
            <person name="Sitrit Y."/>
            <person name="Stielow B."/>
            <person name="Szollosi G."/>
            <person name="Zifcakova L."/>
            <person name="Stursova M."/>
            <person name="Spatafora J.W."/>
            <person name="Tedersoo L."/>
            <person name="Vaario L.-M."/>
            <person name="Yamada A."/>
            <person name="Yan M."/>
            <person name="Wang P."/>
            <person name="Xu J."/>
            <person name="Bruns T."/>
            <person name="Baldrian P."/>
            <person name="Vilgalys R."/>
            <person name="Henrissat B."/>
            <person name="Grigoriev I.V."/>
            <person name="Hibbett D."/>
            <person name="Nagy L.G."/>
            <person name="Martin F.M."/>
        </authorList>
    </citation>
    <scope>NUCLEOTIDE SEQUENCE</scope>
    <source>
        <strain evidence="13">Prilba</strain>
    </source>
</reference>
<evidence type="ECO:0000256" key="10">
    <source>
        <dbReference type="ARBA" id="ARBA00047821"/>
    </source>
</evidence>
<dbReference type="Proteomes" id="UP000759537">
    <property type="component" value="Unassembled WGS sequence"/>
</dbReference>
<proteinExistence type="inferred from homology"/>
<evidence type="ECO:0000256" key="5">
    <source>
        <dbReference type="ARBA" id="ARBA00015043"/>
    </source>
</evidence>
<keyword evidence="8" id="KW-0539">Nucleus</keyword>
<evidence type="ECO:0000313" key="13">
    <source>
        <dbReference type="EMBL" id="KAF8481181.1"/>
    </source>
</evidence>
<evidence type="ECO:0000256" key="9">
    <source>
        <dbReference type="ARBA" id="ARBA00023315"/>
    </source>
</evidence>
<dbReference type="Pfam" id="PF00583">
    <property type="entry name" value="Acetyltransf_1"/>
    <property type="match status" value="1"/>
</dbReference>
<gene>
    <name evidence="13" type="ORF">DFH94DRAFT_738530</name>
</gene>
<name>A0A9P5MXL4_9AGAM</name>